<accession>A0AAV4MF60</accession>
<dbReference type="EMBL" id="BPLR01002182">
    <property type="protein sequence ID" value="GIX71026.1"/>
    <property type="molecule type" value="Genomic_DNA"/>
</dbReference>
<name>A0AAV4MF60_CAEEX</name>
<reference evidence="1 2" key="1">
    <citation type="submission" date="2021-06" db="EMBL/GenBank/DDBJ databases">
        <title>Caerostris extrusa draft genome.</title>
        <authorList>
            <person name="Kono N."/>
            <person name="Arakawa K."/>
        </authorList>
    </citation>
    <scope>NUCLEOTIDE SEQUENCE [LARGE SCALE GENOMIC DNA]</scope>
</reference>
<evidence type="ECO:0000313" key="1">
    <source>
        <dbReference type="EMBL" id="GIX71026.1"/>
    </source>
</evidence>
<dbReference type="AlphaFoldDB" id="A0AAV4MF60"/>
<dbReference type="Proteomes" id="UP001054945">
    <property type="component" value="Unassembled WGS sequence"/>
</dbReference>
<gene>
    <name evidence="1" type="ORF">CEXT_406171</name>
</gene>
<organism evidence="1 2">
    <name type="scientific">Caerostris extrusa</name>
    <name type="common">Bark spider</name>
    <name type="synonym">Caerostris bankana</name>
    <dbReference type="NCBI Taxonomy" id="172846"/>
    <lineage>
        <taxon>Eukaryota</taxon>
        <taxon>Metazoa</taxon>
        <taxon>Ecdysozoa</taxon>
        <taxon>Arthropoda</taxon>
        <taxon>Chelicerata</taxon>
        <taxon>Arachnida</taxon>
        <taxon>Araneae</taxon>
        <taxon>Araneomorphae</taxon>
        <taxon>Entelegynae</taxon>
        <taxon>Araneoidea</taxon>
        <taxon>Araneidae</taxon>
        <taxon>Caerostris</taxon>
    </lineage>
</organism>
<sequence>MKGCVQYAVVGEDPVGGPGLDFQIFSFKTRNCEAFTDGSPLACEFLLTVRPWAIRSKPNTKHANLQQEKEKQLAIFVKNPHNGVDEISNQQLAPRSGHRSLTRNHHDITLGIPFRKDVIVVRSHSTASYLHFAEWRGGGIINYRLFGRFGDHR</sequence>
<comment type="caution">
    <text evidence="1">The sequence shown here is derived from an EMBL/GenBank/DDBJ whole genome shotgun (WGS) entry which is preliminary data.</text>
</comment>
<proteinExistence type="predicted"/>
<evidence type="ECO:0000313" key="2">
    <source>
        <dbReference type="Proteomes" id="UP001054945"/>
    </source>
</evidence>
<protein>
    <submittedName>
        <fullName evidence="1">Uncharacterized protein</fullName>
    </submittedName>
</protein>
<keyword evidence="2" id="KW-1185">Reference proteome</keyword>